<gene>
    <name evidence="4" type="ORF">TSOC_008666</name>
</gene>
<sequence>MVQPAQQARALCSLRWLLFLLLSAPANPARSASAALASYALPSAAAGHGGGGRGQQQRGGQSVVDAPSSAWLAGGSSTSGQRDGGAHAHLDPDPGDAWKPLLHETGRSGGRRLAAKRKSGAAAGQRKPGRRSPYVSLGRVRAFTGDVHPSPSLALALANRAYQKEVILVTDTRATTALQLFENLAQLGLVHVLWLTSSHSSCAALDKLVAARAELYGGMQQRGGGVQPQLGTPQRRRLVQAAAAAGSGEAAAAAGASAALNSSVASIAALAAAASGSNSGNPATAPAISADDLMGCAWDSQPFPPGFAGHRRLMMMRVMLLARAVRLGFNVLSLDTDVILYRDPYPSLKSPPYGSMQMVVGRSVRSGGVVNTGVMYVQNASASGAVAWALGEVVERNLRWIEHNVSMPHMQGAAGGGAPGAGVPRLMPYQADTRGCWDQLLFGDVVLSGMTGKAVLMFCARPSSRGSGGGGGAAAGAAMALAGRAGGRREEDTAGWTERHRAAFGLKEKQGPNDLMVHEETAVTGSGATTLVAAASYTHTWVNLTIPVDAPPLLPDEPGYSLPSLKRGGTAEAFQQLLAADAAHLQSQSKVSRRLSNVGQAAGLSPQPSSERLSYAADWLIGGWPQRGALGYWDPQLTRGKPKQVGGNTRSGRGGLILSRSEGHMAWNKQACAKAARATLGVYKGQVAHDTIGFVFGHLVRAPGPTGVGKDAVRMQYGEYNWALAALAAGGPFPFLGSADAAVPPRLVALLPEVDTATESAVQWSNMARGLVQIGLLTGRQVVWPSVPCSSRWVAPNPGARRSLPLSSNLRFLAHGQLTALQCTPASTFHPKCLYERQVVVRNGSAAGEPFGDSDDEEEDASAKFMTRVEGPRGMLPAEFAMLLRLLPPAEVMPGPHNTVHLQSNDESDEGGAIMFDEPPRTAGISYVEATALAEPLRQGALASQRVLYLAQRTFVAKMGQLNDTALMAKYRAFRNECPALK</sequence>
<evidence type="ECO:0000313" key="5">
    <source>
        <dbReference type="Proteomes" id="UP000236333"/>
    </source>
</evidence>
<reference evidence="4 5" key="1">
    <citation type="journal article" date="2017" name="Mol. Biol. Evol.">
        <title>The 4-celled Tetrabaena socialis nuclear genome reveals the essential components for genetic control of cell number at the origin of multicellularity in the volvocine lineage.</title>
        <authorList>
            <person name="Featherston J."/>
            <person name="Arakaki Y."/>
            <person name="Hanschen E.R."/>
            <person name="Ferris P.J."/>
            <person name="Michod R.E."/>
            <person name="Olson B.J.S.C."/>
            <person name="Nozaki H."/>
            <person name="Durand P.M."/>
        </authorList>
    </citation>
    <scope>NUCLEOTIDE SEQUENCE [LARGE SCALE GENOMIC DNA]</scope>
    <source>
        <strain evidence="4 5">NIES-571</strain>
    </source>
</reference>
<evidence type="ECO:0000256" key="1">
    <source>
        <dbReference type="SAM" id="MobiDB-lite"/>
    </source>
</evidence>
<dbReference type="AlphaFoldDB" id="A0A2J7ZXV6"/>
<feature type="domain" description="Nucleotide-diphospho-sugar transferase" evidence="3">
    <location>
        <begin position="310"/>
        <end position="383"/>
    </location>
</feature>
<accession>A0A2J7ZXV6</accession>
<comment type="caution">
    <text evidence="4">The sequence shown here is derived from an EMBL/GenBank/DDBJ whole genome shotgun (WGS) entry which is preliminary data.</text>
</comment>
<dbReference type="EMBL" id="PGGS01000334">
    <property type="protein sequence ID" value="PNH05103.1"/>
    <property type="molecule type" value="Genomic_DNA"/>
</dbReference>
<evidence type="ECO:0000256" key="2">
    <source>
        <dbReference type="SAM" id="SignalP"/>
    </source>
</evidence>
<feature type="chain" id="PRO_5014357574" description="Nucleotide-diphospho-sugar transferase domain-containing protein" evidence="2">
    <location>
        <begin position="29"/>
        <end position="982"/>
    </location>
</feature>
<proteinExistence type="predicted"/>
<evidence type="ECO:0000313" key="4">
    <source>
        <dbReference type="EMBL" id="PNH05103.1"/>
    </source>
</evidence>
<feature type="compositionally biased region" description="Basic residues" evidence="1">
    <location>
        <begin position="109"/>
        <end position="119"/>
    </location>
</feature>
<feature type="signal peptide" evidence="2">
    <location>
        <begin position="1"/>
        <end position="28"/>
    </location>
</feature>
<keyword evidence="5" id="KW-1185">Reference proteome</keyword>
<dbReference type="Proteomes" id="UP000236333">
    <property type="component" value="Unassembled WGS sequence"/>
</dbReference>
<keyword evidence="2" id="KW-0732">Signal</keyword>
<organism evidence="4 5">
    <name type="scientific">Tetrabaena socialis</name>
    <dbReference type="NCBI Taxonomy" id="47790"/>
    <lineage>
        <taxon>Eukaryota</taxon>
        <taxon>Viridiplantae</taxon>
        <taxon>Chlorophyta</taxon>
        <taxon>core chlorophytes</taxon>
        <taxon>Chlorophyceae</taxon>
        <taxon>CS clade</taxon>
        <taxon>Chlamydomonadales</taxon>
        <taxon>Tetrabaenaceae</taxon>
        <taxon>Tetrabaena</taxon>
    </lineage>
</organism>
<dbReference type="Pfam" id="PF03407">
    <property type="entry name" value="Nucleotid_trans"/>
    <property type="match status" value="1"/>
</dbReference>
<feature type="region of interest" description="Disordered" evidence="1">
    <location>
        <begin position="45"/>
        <end position="133"/>
    </location>
</feature>
<dbReference type="OrthoDB" id="532336at2759"/>
<dbReference type="InterPro" id="IPR005069">
    <property type="entry name" value="Nucl-diP-sugar_transferase"/>
</dbReference>
<evidence type="ECO:0000259" key="3">
    <source>
        <dbReference type="Pfam" id="PF03407"/>
    </source>
</evidence>
<protein>
    <recommendedName>
        <fullName evidence="3">Nucleotide-diphospho-sugar transferase domain-containing protein</fullName>
    </recommendedName>
</protein>
<name>A0A2J7ZXV6_9CHLO</name>